<protein>
    <recommendedName>
        <fullName evidence="2">Glycosyltransferase 2-like domain-containing protein</fullName>
    </recommendedName>
</protein>
<accession>A0A0F9IKQ0</accession>
<reference evidence="1" key="1">
    <citation type="journal article" date="2015" name="Nature">
        <title>Complex archaea that bridge the gap between prokaryotes and eukaryotes.</title>
        <authorList>
            <person name="Spang A."/>
            <person name="Saw J.H."/>
            <person name="Jorgensen S.L."/>
            <person name="Zaremba-Niedzwiedzka K."/>
            <person name="Martijn J."/>
            <person name="Lind A.E."/>
            <person name="van Eijk R."/>
            <person name="Schleper C."/>
            <person name="Guy L."/>
            <person name="Ettema T.J."/>
        </authorList>
    </citation>
    <scope>NUCLEOTIDE SEQUENCE</scope>
</reference>
<evidence type="ECO:0008006" key="2">
    <source>
        <dbReference type="Google" id="ProtNLM"/>
    </source>
</evidence>
<dbReference type="AlphaFoldDB" id="A0A0F9IKQ0"/>
<gene>
    <name evidence="1" type="ORF">LCGC14_1865620</name>
</gene>
<proteinExistence type="predicted"/>
<comment type="caution">
    <text evidence="1">The sequence shown here is derived from an EMBL/GenBank/DDBJ whole genome shotgun (WGS) entry which is preliminary data.</text>
</comment>
<dbReference type="EMBL" id="LAZR01018950">
    <property type="protein sequence ID" value="KKL94345.1"/>
    <property type="molecule type" value="Genomic_DNA"/>
</dbReference>
<evidence type="ECO:0000313" key="1">
    <source>
        <dbReference type="EMBL" id="KKL94345.1"/>
    </source>
</evidence>
<sequence>MRLAIVTAHLDKEKTREYWQEWEKDAPLTRVEGIMGPVPAFYEGCIRASREWLGGSDLIACLHDDLAIHAPTFPEEGWVAQVARAFDADSELLLAGFGGATGLGEEWIYERAFDPMSLVRKDFISNMDKAEVHGRRVEQVTEVACLDGFSLIGRAEFMLAGFHLFKGLGIIHHAYDSALGALAYRWGGKVKMIPVRCHHAGGRTAVGQSEYAEWAEKMHGGNKTIWLHAHHAIWHEFRDVLPIRVGG</sequence>
<name>A0A0F9IKQ0_9ZZZZ</name>
<dbReference type="InterPro" id="IPR029044">
    <property type="entry name" value="Nucleotide-diphossugar_trans"/>
</dbReference>
<dbReference type="Gene3D" id="3.90.550.10">
    <property type="entry name" value="Spore Coat Polysaccharide Biosynthesis Protein SpsA, Chain A"/>
    <property type="match status" value="1"/>
</dbReference>
<organism evidence="1">
    <name type="scientific">marine sediment metagenome</name>
    <dbReference type="NCBI Taxonomy" id="412755"/>
    <lineage>
        <taxon>unclassified sequences</taxon>
        <taxon>metagenomes</taxon>
        <taxon>ecological metagenomes</taxon>
    </lineage>
</organism>